<keyword evidence="2" id="KW-1185">Reference proteome</keyword>
<dbReference type="Proteomes" id="UP000253606">
    <property type="component" value="Chromosome"/>
</dbReference>
<proteinExistence type="predicted"/>
<evidence type="ECO:0000313" key="2">
    <source>
        <dbReference type="Proteomes" id="UP000253606"/>
    </source>
</evidence>
<dbReference type="AlphaFoldDB" id="A0A2Z5FTS4"/>
<sequence>MDCPNSLRRSREAWHYTREVGILKLSGSSSSLFPPSSGD</sequence>
<protein>
    <submittedName>
        <fullName evidence="1">Uncharacterized protein</fullName>
    </submittedName>
</protein>
<reference evidence="1 2" key="1">
    <citation type="journal article" date="2018" name="Front. Microbiol.">
        <title>Hydrolytic Capabilities as a Key to Environmental Success: Chitinolytic and Cellulolytic Acidobacteria From Acidic Sub-arctic Soils and Boreal Peatlands.</title>
        <authorList>
            <person name="Belova S.E."/>
            <person name="Ravin N.V."/>
            <person name="Pankratov T.A."/>
            <person name="Rakitin A.L."/>
            <person name="Ivanova A.A."/>
            <person name="Beletsky A.V."/>
            <person name="Mardanov A.V."/>
            <person name="Sinninghe Damste J.S."/>
            <person name="Dedysh S.N."/>
        </authorList>
    </citation>
    <scope>NUCLEOTIDE SEQUENCE [LARGE SCALE GENOMIC DNA]</scope>
    <source>
        <strain evidence="1 2">SBC82</strain>
    </source>
</reference>
<accession>A0A2Z5FTS4</accession>
<organism evidence="1 2">
    <name type="scientific">Acidisarcina polymorpha</name>
    <dbReference type="NCBI Taxonomy" id="2211140"/>
    <lineage>
        <taxon>Bacteria</taxon>
        <taxon>Pseudomonadati</taxon>
        <taxon>Acidobacteriota</taxon>
        <taxon>Terriglobia</taxon>
        <taxon>Terriglobales</taxon>
        <taxon>Acidobacteriaceae</taxon>
        <taxon>Acidisarcina</taxon>
    </lineage>
</organism>
<gene>
    <name evidence="1" type="ORF">ACPOL_0856</name>
</gene>
<name>A0A2Z5FTS4_9BACT</name>
<evidence type="ECO:0000313" key="1">
    <source>
        <dbReference type="EMBL" id="AXC10213.1"/>
    </source>
</evidence>
<dbReference type="KEGG" id="abas:ACPOL_0856"/>
<dbReference type="EMBL" id="CP030840">
    <property type="protein sequence ID" value="AXC10213.1"/>
    <property type="molecule type" value="Genomic_DNA"/>
</dbReference>